<feature type="transmembrane region" description="Helical" evidence="1">
    <location>
        <begin position="51"/>
        <end position="68"/>
    </location>
</feature>
<feature type="transmembrane region" description="Helical" evidence="1">
    <location>
        <begin position="121"/>
        <end position="144"/>
    </location>
</feature>
<dbReference type="RefSeq" id="WP_390410073.1">
    <property type="nucleotide sequence ID" value="NZ_BAABYW010000002.1"/>
</dbReference>
<evidence type="ECO:0000313" key="3">
    <source>
        <dbReference type="Proteomes" id="UP001600943"/>
    </source>
</evidence>
<keyword evidence="3" id="KW-1185">Reference proteome</keyword>
<proteinExistence type="predicted"/>
<evidence type="ECO:0000256" key="1">
    <source>
        <dbReference type="SAM" id="Phobius"/>
    </source>
</evidence>
<evidence type="ECO:0008006" key="4">
    <source>
        <dbReference type="Google" id="ProtNLM"/>
    </source>
</evidence>
<accession>A0ABQ0BIX0</accession>
<keyword evidence="1" id="KW-0472">Membrane</keyword>
<organism evidence="2 3">
    <name type="scientific">Blautia hominis</name>
    <dbReference type="NCBI Taxonomy" id="2025493"/>
    <lineage>
        <taxon>Bacteria</taxon>
        <taxon>Bacillati</taxon>
        <taxon>Bacillota</taxon>
        <taxon>Clostridia</taxon>
        <taxon>Lachnospirales</taxon>
        <taxon>Lachnospiraceae</taxon>
        <taxon>Blautia</taxon>
    </lineage>
</organism>
<dbReference type="EMBL" id="BAABYW010000002">
    <property type="protein sequence ID" value="GAA6411393.1"/>
    <property type="molecule type" value="Genomic_DNA"/>
</dbReference>
<sequence>MERYKKTLKTRIALFRIVILLNVILSVSLRFMDTKGKIPNAVRNITDFQTGFMLGLAIVSLFILIKYCKLLKNERMLREAYLKETDERMILIRSKAGMPALLITSVIMIFAGIIAGYFNIIVFYSLLAAGVCQLLLGVCLKFYYIHKL</sequence>
<dbReference type="Proteomes" id="UP001600943">
    <property type="component" value="Unassembled WGS sequence"/>
</dbReference>
<keyword evidence="1" id="KW-1133">Transmembrane helix</keyword>
<protein>
    <recommendedName>
        <fullName evidence="4">DUF2178 domain-containing protein</fullName>
    </recommendedName>
</protein>
<gene>
    <name evidence="2" type="ORF">K040078D81_55100</name>
</gene>
<evidence type="ECO:0000313" key="2">
    <source>
        <dbReference type="EMBL" id="GAA6411393.1"/>
    </source>
</evidence>
<keyword evidence="1" id="KW-0812">Transmembrane</keyword>
<name>A0ABQ0BIX0_9FIRM</name>
<feature type="transmembrane region" description="Helical" evidence="1">
    <location>
        <begin position="96"/>
        <end position="115"/>
    </location>
</feature>
<feature type="transmembrane region" description="Helical" evidence="1">
    <location>
        <begin position="12"/>
        <end position="31"/>
    </location>
</feature>
<comment type="caution">
    <text evidence="2">The sequence shown here is derived from an EMBL/GenBank/DDBJ whole genome shotgun (WGS) entry which is preliminary data.</text>
</comment>
<reference evidence="2 3" key="1">
    <citation type="submission" date="2024-04" db="EMBL/GenBank/DDBJ databases">
        <title>Defined microbial consortia suppress multidrug-resistant proinflammatory Enterobacteriaceae via ecological control.</title>
        <authorList>
            <person name="Furuichi M."/>
            <person name="Kawaguchi T."/>
            <person name="Pust M."/>
            <person name="Yasuma K."/>
            <person name="Plichta D."/>
            <person name="Hasegawa N."/>
            <person name="Ohya T."/>
            <person name="Bhattarai S."/>
            <person name="Sasajima S."/>
            <person name="Aoto Y."/>
            <person name="Tuganbaev T."/>
            <person name="Yaginuma M."/>
            <person name="Ueda M."/>
            <person name="Okahashi N."/>
            <person name="Amafuji K."/>
            <person name="Kiridooshi Y."/>
            <person name="Sugita K."/>
            <person name="Strazar M."/>
            <person name="Skelly A."/>
            <person name="Suda W."/>
            <person name="Hattori M."/>
            <person name="Nakamoto N."/>
            <person name="Caballero S."/>
            <person name="Norman J."/>
            <person name="Olle B."/>
            <person name="Tanoue T."/>
            <person name="Arita M."/>
            <person name="Bucci V."/>
            <person name="Atarashi K."/>
            <person name="Xavier R."/>
            <person name="Honda K."/>
        </authorList>
    </citation>
    <scope>NUCLEOTIDE SEQUENCE [LARGE SCALE GENOMIC DNA]</scope>
    <source>
        <strain evidence="3">k04-0078-D8-1</strain>
    </source>
</reference>